<protein>
    <submittedName>
        <fullName evidence="2">Endonuclease/exonuclease/phosphatase family protein</fullName>
    </submittedName>
</protein>
<keyword evidence="3" id="KW-1185">Reference proteome</keyword>
<keyword evidence="2" id="KW-0255">Endonuclease</keyword>
<keyword evidence="2" id="KW-0540">Nuclease</keyword>
<dbReference type="Proteomes" id="UP001595710">
    <property type="component" value="Unassembled WGS sequence"/>
</dbReference>
<dbReference type="PANTHER" id="PTHR14859">
    <property type="entry name" value="CALCOFLUOR WHITE HYPERSENSITIVE PROTEIN PRECURSOR"/>
    <property type="match status" value="1"/>
</dbReference>
<organism evidence="2 3">
    <name type="scientific">Reinekea marina</name>
    <dbReference type="NCBI Taxonomy" id="1310421"/>
    <lineage>
        <taxon>Bacteria</taxon>
        <taxon>Pseudomonadati</taxon>
        <taxon>Pseudomonadota</taxon>
        <taxon>Gammaproteobacteria</taxon>
        <taxon>Oceanospirillales</taxon>
        <taxon>Saccharospirillaceae</taxon>
        <taxon>Reinekea</taxon>
    </lineage>
</organism>
<reference evidence="3" key="1">
    <citation type="journal article" date="2019" name="Int. J. Syst. Evol. Microbiol.">
        <title>The Global Catalogue of Microorganisms (GCM) 10K type strain sequencing project: providing services to taxonomists for standard genome sequencing and annotation.</title>
        <authorList>
            <consortium name="The Broad Institute Genomics Platform"/>
            <consortium name="The Broad Institute Genome Sequencing Center for Infectious Disease"/>
            <person name="Wu L."/>
            <person name="Ma J."/>
        </authorList>
    </citation>
    <scope>NUCLEOTIDE SEQUENCE [LARGE SCALE GENOMIC DNA]</scope>
    <source>
        <strain evidence="3">CECT 8288</strain>
    </source>
</reference>
<gene>
    <name evidence="2" type="ORF">ACFOND_05030</name>
</gene>
<proteinExistence type="predicted"/>
<dbReference type="PANTHER" id="PTHR14859:SF15">
    <property type="entry name" value="ENDONUCLEASE_EXONUCLEASE_PHOSPHATASE DOMAIN-CONTAINING PROTEIN"/>
    <property type="match status" value="1"/>
</dbReference>
<dbReference type="RefSeq" id="WP_216000876.1">
    <property type="nucleotide sequence ID" value="NZ_JAUFQI010000001.1"/>
</dbReference>
<dbReference type="InterPro" id="IPR005135">
    <property type="entry name" value="Endo/exonuclease/phosphatase"/>
</dbReference>
<dbReference type="Pfam" id="PF03372">
    <property type="entry name" value="Exo_endo_phos"/>
    <property type="match status" value="1"/>
</dbReference>
<evidence type="ECO:0000313" key="2">
    <source>
        <dbReference type="EMBL" id="MFC3700999.1"/>
    </source>
</evidence>
<dbReference type="InterPro" id="IPR051916">
    <property type="entry name" value="GPI-anchor_lipid_remodeler"/>
</dbReference>
<evidence type="ECO:0000259" key="1">
    <source>
        <dbReference type="Pfam" id="PF03372"/>
    </source>
</evidence>
<sequence length="273" mass="31658">MLNNLSYKQMCTPVVLEPWQRYLHDQANHQKDTLKLLSYNIQVGIQTRHYRDYLTRAWQHILPSKSRLTNLDKIAQLIQHFDLVALQEVDGGSYRTQFINQIHYLAKAANKEFWHQQRNRNLGKWGQHSNGVISDLQPIRIDNHALPGLKGRGAIAFEIGDIEPVLIVVVHLALTREAQNKQLRYIKNLVNRYRHAIIMGDMNTHSLRILNDSPLSECNLKSAHARATYPSWRPVKCFDQILISQHLKVERMAVLDFALSDHLPVAIEIEKPF</sequence>
<comment type="caution">
    <text evidence="2">The sequence shown here is derived from an EMBL/GenBank/DDBJ whole genome shotgun (WGS) entry which is preliminary data.</text>
</comment>
<keyword evidence="2" id="KW-0378">Hydrolase</keyword>
<feature type="domain" description="Endonuclease/exonuclease/phosphatase" evidence="1">
    <location>
        <begin position="37"/>
        <end position="262"/>
    </location>
</feature>
<dbReference type="EMBL" id="JBHRYN010000007">
    <property type="protein sequence ID" value="MFC3700999.1"/>
    <property type="molecule type" value="Genomic_DNA"/>
</dbReference>
<evidence type="ECO:0000313" key="3">
    <source>
        <dbReference type="Proteomes" id="UP001595710"/>
    </source>
</evidence>
<accession>A0ABV7WRS0</accession>
<dbReference type="GO" id="GO:0004519">
    <property type="term" value="F:endonuclease activity"/>
    <property type="evidence" value="ECO:0007669"/>
    <property type="project" value="UniProtKB-KW"/>
</dbReference>
<name>A0ABV7WRS0_9GAMM</name>